<reference evidence="10 11" key="1">
    <citation type="journal article" date="2019" name="Int. J. Syst. Evol. Microbiol.">
        <title>The Global Catalogue of Microorganisms (GCM) 10K type strain sequencing project: providing services to taxonomists for standard genome sequencing and annotation.</title>
        <authorList>
            <consortium name="The Broad Institute Genomics Platform"/>
            <consortium name="The Broad Institute Genome Sequencing Center for Infectious Disease"/>
            <person name="Wu L."/>
            <person name="Ma J."/>
        </authorList>
    </citation>
    <scope>NUCLEOTIDE SEQUENCE [LARGE SCALE GENOMIC DNA]</scope>
    <source>
        <strain evidence="10 11">CGMCC 1.10594</strain>
    </source>
</reference>
<comment type="cofactor">
    <cofactor evidence="8">
        <name>tungstopterin</name>
        <dbReference type="ChEBI" id="CHEBI:30402"/>
    </cofactor>
</comment>
<organism evidence="10 11">
    <name type="scientific">Haloplanus ruber</name>
    <dbReference type="NCBI Taxonomy" id="869892"/>
    <lineage>
        <taxon>Archaea</taxon>
        <taxon>Methanobacteriati</taxon>
        <taxon>Methanobacteriota</taxon>
        <taxon>Stenosarchaea group</taxon>
        <taxon>Halobacteria</taxon>
        <taxon>Halobacteriales</taxon>
        <taxon>Haloferacaceae</taxon>
        <taxon>Haloplanus</taxon>
    </lineage>
</organism>
<comment type="cofactor">
    <cofactor evidence="1">
        <name>[4Fe-4S] cluster</name>
        <dbReference type="ChEBI" id="CHEBI:49883"/>
    </cofactor>
</comment>
<name>A0ABD6D2S5_9EURY</name>
<comment type="caution">
    <text evidence="10">The sequence shown here is derived from an EMBL/GenBank/DDBJ whole genome shotgun (WGS) entry which is preliminary data.</text>
</comment>
<evidence type="ECO:0000256" key="8">
    <source>
        <dbReference type="ARBA" id="ARBA00049934"/>
    </source>
</evidence>
<dbReference type="SUPFAM" id="SSF48310">
    <property type="entry name" value="Aldehyde ferredoxin oxidoreductase, C-terminal domains"/>
    <property type="match status" value="1"/>
</dbReference>
<dbReference type="SMART" id="SM00790">
    <property type="entry name" value="AFOR_N"/>
    <property type="match status" value="1"/>
</dbReference>
<dbReference type="PANTHER" id="PTHR30038">
    <property type="entry name" value="ALDEHYDE FERREDOXIN OXIDOREDUCTASE"/>
    <property type="match status" value="1"/>
</dbReference>
<evidence type="ECO:0000313" key="10">
    <source>
        <dbReference type="EMBL" id="MFD1634887.1"/>
    </source>
</evidence>
<evidence type="ECO:0000256" key="3">
    <source>
        <dbReference type="ARBA" id="ARBA00022485"/>
    </source>
</evidence>
<dbReference type="Proteomes" id="UP001597075">
    <property type="component" value="Unassembled WGS sequence"/>
</dbReference>
<protein>
    <submittedName>
        <fullName evidence="10">Aldehyde ferredoxin oxidoreductase family protein</fullName>
    </submittedName>
</protein>
<dbReference type="InterPro" id="IPR036021">
    <property type="entry name" value="Tungsten_al_ferr_oxy-like_C"/>
</dbReference>
<dbReference type="EMBL" id="JBHUDL010000010">
    <property type="protein sequence ID" value="MFD1634887.1"/>
    <property type="molecule type" value="Genomic_DNA"/>
</dbReference>
<comment type="similarity">
    <text evidence="2">Belongs to the AOR/FOR family.</text>
</comment>
<feature type="domain" description="Aldehyde ferredoxin oxidoreductase N-terminal" evidence="9">
    <location>
        <begin position="5"/>
        <end position="206"/>
    </location>
</feature>
<sequence length="561" mass="60635">MNHAKGPLLSIDVGAREASTVDVSTELSSFIGGRGLCTKLAHDRIPFDADPFGPENRIYFASGPLQQSGMSFTGRMNCTGLSPLTDGLLSTNAGGYLSRNFVETGNAAVEITGASDELLVLHVTDEGVEFVEAPELAGATVPEVTAYVDRERGLDAENILCIGPAGENRVRFACVMTYESRAFGRGGMGAILGAKNVKAITFEGDSEPDVSLPEDVQQEVHSAAATSDDLMRRQGTTGGTEFINDNFALPTRYFEKYHFEDADKIGGDAVEEKKYKKGSCSMCAFACKLPTRDEKTGLETEGPEFETVFSFGSNCEVGDIVDVMQSNELCDVYGMDTISCGNAIAAYLAAEDEFGNADLIHETIEQIATREGVGDLLAEGISRAADELGVRNYTVKDMEFAAHDGRVLYGQALSYAVANRGGDHMYSTTLRVEYDGEVDPETLEGKPELVMRRENHAAFRDSGIVCAFAGGTGHVTEETLEALFECDYEELQRMGAKTVELERHFNNERGMDRAADSLPYDIPGMEAAIEEYYSLRGWNPDGTVSDDTVAEYAATQSSTAD</sequence>
<dbReference type="InterPro" id="IPR036503">
    <property type="entry name" value="Ald_Fedxn_OxRdtase_N_sf"/>
</dbReference>
<dbReference type="SUPFAM" id="SSF56228">
    <property type="entry name" value="Aldehyde ferredoxin oxidoreductase, N-terminal domain"/>
    <property type="match status" value="1"/>
</dbReference>
<dbReference type="RefSeq" id="WP_256405120.1">
    <property type="nucleotide sequence ID" value="NZ_CP187151.1"/>
</dbReference>
<keyword evidence="6" id="KW-0408">Iron</keyword>
<evidence type="ECO:0000256" key="2">
    <source>
        <dbReference type="ARBA" id="ARBA00011032"/>
    </source>
</evidence>
<evidence type="ECO:0000256" key="6">
    <source>
        <dbReference type="ARBA" id="ARBA00023004"/>
    </source>
</evidence>
<dbReference type="Gene3D" id="1.10.599.10">
    <property type="entry name" value="Aldehyde Ferredoxin Oxidoreductase Protein, subunit A, domain 3"/>
    <property type="match status" value="1"/>
</dbReference>
<dbReference type="GO" id="GO:0046872">
    <property type="term" value="F:metal ion binding"/>
    <property type="evidence" value="ECO:0007669"/>
    <property type="project" value="UniProtKB-KW"/>
</dbReference>
<dbReference type="InterPro" id="IPR051919">
    <property type="entry name" value="W-dependent_AOR"/>
</dbReference>
<evidence type="ECO:0000256" key="7">
    <source>
        <dbReference type="ARBA" id="ARBA00023014"/>
    </source>
</evidence>
<dbReference type="InterPro" id="IPR013985">
    <property type="entry name" value="Ald_Fedxn_OxRdtase_dom3"/>
</dbReference>
<evidence type="ECO:0000256" key="5">
    <source>
        <dbReference type="ARBA" id="ARBA00023002"/>
    </source>
</evidence>
<dbReference type="InterPro" id="IPR013983">
    <property type="entry name" value="Ald_Fedxn_OxRdtase_N"/>
</dbReference>
<dbReference type="Pfam" id="PF02730">
    <property type="entry name" value="AFOR_N"/>
    <property type="match status" value="1"/>
</dbReference>
<keyword evidence="4" id="KW-0479">Metal-binding</keyword>
<evidence type="ECO:0000256" key="1">
    <source>
        <dbReference type="ARBA" id="ARBA00001966"/>
    </source>
</evidence>
<dbReference type="Pfam" id="PF01314">
    <property type="entry name" value="AFOR_C"/>
    <property type="match status" value="1"/>
</dbReference>
<proteinExistence type="inferred from homology"/>
<dbReference type="GO" id="GO:0051539">
    <property type="term" value="F:4 iron, 4 sulfur cluster binding"/>
    <property type="evidence" value="ECO:0007669"/>
    <property type="project" value="UniProtKB-KW"/>
</dbReference>
<dbReference type="GO" id="GO:0016491">
    <property type="term" value="F:oxidoreductase activity"/>
    <property type="evidence" value="ECO:0007669"/>
    <property type="project" value="UniProtKB-KW"/>
</dbReference>
<evidence type="ECO:0000256" key="4">
    <source>
        <dbReference type="ARBA" id="ARBA00022723"/>
    </source>
</evidence>
<keyword evidence="3" id="KW-0004">4Fe-4S</keyword>
<evidence type="ECO:0000259" key="9">
    <source>
        <dbReference type="SMART" id="SM00790"/>
    </source>
</evidence>
<dbReference type="AlphaFoldDB" id="A0ABD6D2S5"/>
<dbReference type="InterPro" id="IPR013984">
    <property type="entry name" value="Ald_Fedxn_OxRdtase_dom2"/>
</dbReference>
<accession>A0ABD6D2S5</accession>
<evidence type="ECO:0000313" key="11">
    <source>
        <dbReference type="Proteomes" id="UP001597075"/>
    </source>
</evidence>
<dbReference type="InterPro" id="IPR001203">
    <property type="entry name" value="OxRdtase_Ald_Fedxn_C"/>
</dbReference>
<gene>
    <name evidence="10" type="ORF">ACFSBJ_14235</name>
</gene>
<dbReference type="Gene3D" id="1.10.569.10">
    <property type="entry name" value="Aldehyde Ferredoxin Oxidoreductase Protein, subunit A, domain 2"/>
    <property type="match status" value="1"/>
</dbReference>
<keyword evidence="11" id="KW-1185">Reference proteome</keyword>
<dbReference type="PANTHER" id="PTHR30038:SF7">
    <property type="entry name" value="TUNGSTEN-CONTAINING GLYCERALDEHYDE-3-PHOSPHATE:FERREDOXIN OXIDOREDUCTASE"/>
    <property type="match status" value="1"/>
</dbReference>
<keyword evidence="5" id="KW-0560">Oxidoreductase</keyword>
<dbReference type="Gene3D" id="3.60.9.10">
    <property type="entry name" value="Aldehyde ferredoxin oxidoreductase, N-terminal domain"/>
    <property type="match status" value="1"/>
</dbReference>
<keyword evidence="7" id="KW-0411">Iron-sulfur</keyword>